<keyword evidence="3" id="KW-0548">Nucleotidyltransferase</keyword>
<dbReference type="Pfam" id="PF08401">
    <property type="entry name" value="ArdcN"/>
    <property type="match status" value="1"/>
</dbReference>
<proteinExistence type="predicted"/>
<dbReference type="PIRSF" id="PIRSF037112">
    <property type="entry name" value="Antirestriction_ArdC"/>
    <property type="match status" value="1"/>
</dbReference>
<dbReference type="Pfam" id="PF18818">
    <property type="entry name" value="MPTase-PolyVal"/>
    <property type="match status" value="1"/>
</dbReference>
<name>A0A1P8WP79_9PLAN</name>
<dbReference type="InterPro" id="IPR017113">
    <property type="entry name" value="Antirestriction_ArdC"/>
</dbReference>
<dbReference type="AlphaFoldDB" id="A0A1P8WP79"/>
<protein>
    <submittedName>
        <fullName evidence="3">DNA primase TraC</fullName>
        <ecNumber evidence="3">2.7.7.-</ecNumber>
    </submittedName>
</protein>
<evidence type="ECO:0000259" key="2">
    <source>
        <dbReference type="Pfam" id="PF18818"/>
    </source>
</evidence>
<gene>
    <name evidence="3" type="primary">traC_4</name>
    <name evidence="3" type="ORF">Fuma_05524</name>
</gene>
<dbReference type="RefSeq" id="WP_077028591.1">
    <property type="nucleotide sequence ID" value="NZ_CP017641.1"/>
</dbReference>
<feature type="domain" description="N-terminal" evidence="1">
    <location>
        <begin position="9"/>
        <end position="123"/>
    </location>
</feature>
<keyword evidence="4" id="KW-1185">Reference proteome</keyword>
<dbReference type="InterPro" id="IPR013610">
    <property type="entry name" value="ArdC_N"/>
</dbReference>
<organism evidence="3 4">
    <name type="scientific">Fuerstiella marisgermanici</name>
    <dbReference type="NCBI Taxonomy" id="1891926"/>
    <lineage>
        <taxon>Bacteria</taxon>
        <taxon>Pseudomonadati</taxon>
        <taxon>Planctomycetota</taxon>
        <taxon>Planctomycetia</taxon>
        <taxon>Planctomycetales</taxon>
        <taxon>Planctomycetaceae</taxon>
        <taxon>Fuerstiella</taxon>
    </lineage>
</organism>
<evidence type="ECO:0000259" key="1">
    <source>
        <dbReference type="Pfam" id="PF08401"/>
    </source>
</evidence>
<evidence type="ECO:0000313" key="3">
    <source>
        <dbReference type="EMBL" id="APZ95861.1"/>
    </source>
</evidence>
<sequence length="329" mass="36760">MAKRKQRRDIYQEVTDRILELMDAGTVPWRSPIRRRGGDGWPRNLQSRKPYRGVNVFLLAVEAMQRGFSSDYWLTFKQALAKGGNVRKGETSSLVVLWKQIEKEDKETGEKTNPPVLRHYNVFNAEQCDGIDPPDVAKPDPNTPPFEPLKAAEDIITGYCEGPDVKFKGTQALYRPSTDQVVMPEPDRFESPESYYATLFHEISHSTGHSSRLNRGLDTNLTAFGSPDYSREELVAEMSAAFLAATAGISESTIQPAASYIDNWRKQLKGDKRLVIKAAGAAQKAADWILGTRFPEATNPPPTDAEPNLPCPIKIDLVQQPTTKQLELS</sequence>
<dbReference type="InterPro" id="IPR041459">
    <property type="entry name" value="MPTase-PolyVal"/>
</dbReference>
<dbReference type="GO" id="GO:0003697">
    <property type="term" value="F:single-stranded DNA binding"/>
    <property type="evidence" value="ECO:0007669"/>
    <property type="project" value="InterPro"/>
</dbReference>
<dbReference type="Proteomes" id="UP000187735">
    <property type="component" value="Chromosome"/>
</dbReference>
<dbReference type="EMBL" id="CP017641">
    <property type="protein sequence ID" value="APZ95861.1"/>
    <property type="molecule type" value="Genomic_DNA"/>
</dbReference>
<dbReference type="OrthoDB" id="9792687at2"/>
<accession>A0A1P8WP79</accession>
<dbReference type="EC" id="2.7.7.-" evidence="3"/>
<keyword evidence="3" id="KW-0808">Transferase</keyword>
<dbReference type="KEGG" id="fmr:Fuma_05524"/>
<dbReference type="STRING" id="1891926.Fuma_05524"/>
<reference evidence="3 4" key="1">
    <citation type="journal article" date="2016" name="Front. Microbiol.">
        <title>Fuerstia marisgermanicae gen. nov., sp. nov., an Unusual Member of the Phylum Planctomycetes from the German Wadden Sea.</title>
        <authorList>
            <person name="Kohn T."/>
            <person name="Heuer A."/>
            <person name="Jogler M."/>
            <person name="Vollmers J."/>
            <person name="Boedeker C."/>
            <person name="Bunk B."/>
            <person name="Rast P."/>
            <person name="Borchert D."/>
            <person name="Glockner I."/>
            <person name="Freese H.M."/>
            <person name="Klenk H.P."/>
            <person name="Overmann J."/>
            <person name="Kaster A.K."/>
            <person name="Rohde M."/>
            <person name="Wiegand S."/>
            <person name="Jogler C."/>
        </authorList>
    </citation>
    <scope>NUCLEOTIDE SEQUENCE [LARGE SCALE GENOMIC DNA]</scope>
    <source>
        <strain evidence="3 4">NH11</strain>
    </source>
</reference>
<dbReference type="GO" id="GO:0016779">
    <property type="term" value="F:nucleotidyltransferase activity"/>
    <property type="evidence" value="ECO:0007669"/>
    <property type="project" value="UniProtKB-KW"/>
</dbReference>
<feature type="domain" description="Polyvalent protein metallopeptidase" evidence="2">
    <location>
        <begin position="162"/>
        <end position="279"/>
    </location>
</feature>
<evidence type="ECO:0000313" key="4">
    <source>
        <dbReference type="Proteomes" id="UP000187735"/>
    </source>
</evidence>